<feature type="chain" id="PRO_5040218632" description="Secreted protein" evidence="1">
    <location>
        <begin position="29"/>
        <end position="108"/>
    </location>
</feature>
<name>A0A9P8NZA6_9ASCO</name>
<feature type="signal peptide" evidence="1">
    <location>
        <begin position="1"/>
        <end position="28"/>
    </location>
</feature>
<evidence type="ECO:0000313" key="3">
    <source>
        <dbReference type="Proteomes" id="UP000769157"/>
    </source>
</evidence>
<dbReference type="Proteomes" id="UP000769157">
    <property type="component" value="Unassembled WGS sequence"/>
</dbReference>
<dbReference type="OrthoDB" id="10507520at2759"/>
<gene>
    <name evidence="2" type="ORF">OGAPHI_006187</name>
</gene>
<reference evidence="2" key="2">
    <citation type="submission" date="2021-01" db="EMBL/GenBank/DDBJ databases">
        <authorList>
            <person name="Schikora-Tamarit M.A."/>
        </authorList>
    </citation>
    <scope>NUCLEOTIDE SEQUENCE</scope>
    <source>
        <strain evidence="2">CBS6075</strain>
    </source>
</reference>
<evidence type="ECO:0008006" key="4">
    <source>
        <dbReference type="Google" id="ProtNLM"/>
    </source>
</evidence>
<keyword evidence="1" id="KW-0732">Signal</keyword>
<dbReference type="AlphaFoldDB" id="A0A9P8NZA6"/>
<keyword evidence="3" id="KW-1185">Reference proteome</keyword>
<proteinExistence type="predicted"/>
<dbReference type="EMBL" id="JAEUBE010000414">
    <property type="protein sequence ID" value="KAH3662006.1"/>
    <property type="molecule type" value="Genomic_DNA"/>
</dbReference>
<accession>A0A9P8NZA6</accession>
<comment type="caution">
    <text evidence="2">The sequence shown here is derived from an EMBL/GenBank/DDBJ whole genome shotgun (WGS) entry which is preliminary data.</text>
</comment>
<dbReference type="RefSeq" id="XP_046059110.1">
    <property type="nucleotide sequence ID" value="XM_046207447.1"/>
</dbReference>
<dbReference type="GeneID" id="70238151"/>
<evidence type="ECO:0000256" key="1">
    <source>
        <dbReference type="SAM" id="SignalP"/>
    </source>
</evidence>
<organism evidence="2 3">
    <name type="scientific">Ogataea philodendri</name>
    <dbReference type="NCBI Taxonomy" id="1378263"/>
    <lineage>
        <taxon>Eukaryota</taxon>
        <taxon>Fungi</taxon>
        <taxon>Dikarya</taxon>
        <taxon>Ascomycota</taxon>
        <taxon>Saccharomycotina</taxon>
        <taxon>Pichiomycetes</taxon>
        <taxon>Pichiales</taxon>
        <taxon>Pichiaceae</taxon>
        <taxon>Ogataea</taxon>
    </lineage>
</organism>
<evidence type="ECO:0000313" key="2">
    <source>
        <dbReference type="EMBL" id="KAH3662006.1"/>
    </source>
</evidence>
<sequence length="108" mass="12132">MYGSLRRIAHIVVMGPMRLIVFLVPIRAGVCRGPFQDSRNTPELGLVASEICYPHSNNVSDGQANSQNEPHEFQTCTPFEPWEVRVVFPVDEVKTDIADGPEEIEHNK</sequence>
<protein>
    <recommendedName>
        <fullName evidence="4">Secreted protein</fullName>
    </recommendedName>
</protein>
<reference evidence="2" key="1">
    <citation type="journal article" date="2021" name="Open Biol.">
        <title>Shared evolutionary footprints suggest mitochondrial oxidative damage underlies multiple complex I losses in fungi.</title>
        <authorList>
            <person name="Schikora-Tamarit M.A."/>
            <person name="Marcet-Houben M."/>
            <person name="Nosek J."/>
            <person name="Gabaldon T."/>
        </authorList>
    </citation>
    <scope>NUCLEOTIDE SEQUENCE</scope>
    <source>
        <strain evidence="2">CBS6075</strain>
    </source>
</reference>